<dbReference type="AlphaFoldDB" id="A0A9J6EDG8"/>
<keyword evidence="2" id="KW-1185">Reference proteome</keyword>
<evidence type="ECO:0000313" key="1">
    <source>
        <dbReference type="EMBL" id="KAH8032353.1"/>
    </source>
</evidence>
<protein>
    <submittedName>
        <fullName evidence="1">Uncharacterized protein</fullName>
    </submittedName>
</protein>
<gene>
    <name evidence="1" type="ORF">HPB51_024130</name>
</gene>
<dbReference type="Proteomes" id="UP000821866">
    <property type="component" value="Chromosome 3"/>
</dbReference>
<dbReference type="EMBL" id="JABSTU010000005">
    <property type="protein sequence ID" value="KAH8032353.1"/>
    <property type="molecule type" value="Genomic_DNA"/>
</dbReference>
<name>A0A9J6EDG8_RHIMP</name>
<accession>A0A9J6EDG8</accession>
<reference evidence="1" key="1">
    <citation type="journal article" date="2020" name="Cell">
        <title>Large-Scale Comparative Analyses of Tick Genomes Elucidate Their Genetic Diversity and Vector Capacities.</title>
        <authorList>
            <consortium name="Tick Genome and Microbiome Consortium (TIGMIC)"/>
            <person name="Jia N."/>
            <person name="Wang J."/>
            <person name="Shi W."/>
            <person name="Du L."/>
            <person name="Sun Y."/>
            <person name="Zhan W."/>
            <person name="Jiang J.F."/>
            <person name="Wang Q."/>
            <person name="Zhang B."/>
            <person name="Ji P."/>
            <person name="Bell-Sakyi L."/>
            <person name="Cui X.M."/>
            <person name="Yuan T.T."/>
            <person name="Jiang B.G."/>
            <person name="Yang W.F."/>
            <person name="Lam T.T."/>
            <person name="Chang Q.C."/>
            <person name="Ding S.J."/>
            <person name="Wang X.J."/>
            <person name="Zhu J.G."/>
            <person name="Ruan X.D."/>
            <person name="Zhao L."/>
            <person name="Wei J.T."/>
            <person name="Ye R.Z."/>
            <person name="Que T.C."/>
            <person name="Du C.H."/>
            <person name="Zhou Y.H."/>
            <person name="Cheng J.X."/>
            <person name="Dai P.F."/>
            <person name="Guo W.B."/>
            <person name="Han X.H."/>
            <person name="Huang E.J."/>
            <person name="Li L.F."/>
            <person name="Wei W."/>
            <person name="Gao Y.C."/>
            <person name="Liu J.Z."/>
            <person name="Shao H.Z."/>
            <person name="Wang X."/>
            <person name="Wang C.C."/>
            <person name="Yang T.C."/>
            <person name="Huo Q.B."/>
            <person name="Li W."/>
            <person name="Chen H.Y."/>
            <person name="Chen S.E."/>
            <person name="Zhou L.G."/>
            <person name="Ni X.B."/>
            <person name="Tian J.H."/>
            <person name="Sheng Y."/>
            <person name="Liu T."/>
            <person name="Pan Y.S."/>
            <person name="Xia L.Y."/>
            <person name="Li J."/>
            <person name="Zhao F."/>
            <person name="Cao W.C."/>
        </authorList>
    </citation>
    <scope>NUCLEOTIDE SEQUENCE</scope>
    <source>
        <strain evidence="1">Rmic-2018</strain>
    </source>
</reference>
<organism evidence="1 2">
    <name type="scientific">Rhipicephalus microplus</name>
    <name type="common">Cattle tick</name>
    <name type="synonym">Boophilus microplus</name>
    <dbReference type="NCBI Taxonomy" id="6941"/>
    <lineage>
        <taxon>Eukaryota</taxon>
        <taxon>Metazoa</taxon>
        <taxon>Ecdysozoa</taxon>
        <taxon>Arthropoda</taxon>
        <taxon>Chelicerata</taxon>
        <taxon>Arachnida</taxon>
        <taxon>Acari</taxon>
        <taxon>Parasitiformes</taxon>
        <taxon>Ixodida</taxon>
        <taxon>Ixodoidea</taxon>
        <taxon>Ixodidae</taxon>
        <taxon>Rhipicephalinae</taxon>
        <taxon>Rhipicephalus</taxon>
        <taxon>Boophilus</taxon>
    </lineage>
</organism>
<comment type="caution">
    <text evidence="1">The sequence shown here is derived from an EMBL/GenBank/DDBJ whole genome shotgun (WGS) entry which is preliminary data.</text>
</comment>
<proteinExistence type="predicted"/>
<evidence type="ECO:0000313" key="2">
    <source>
        <dbReference type="Proteomes" id="UP000821866"/>
    </source>
</evidence>
<sequence length="244" mass="27567">MAEALLQKETVLLIPSTLSEGIKRHSTYLARQQWGQLCSGLNGQLGNKKTWHLLRHLLDPDDSKTAARHRLKRLVRQHPGSDEDLLTDLGFQAPLERENVDCWKPFLESCKTYISNLTDIHGSPITSTNRKTPYLAFLVTIESLLAMCSTLLLGEEGDSSTPPPLDKFFTGCTSQDHAEELFAAIRKAARRERLNAMLFRMAIRKVLACNDGPERRSKHKPLRRGVLCAVQKYCEKYKLPLALS</sequence>
<reference evidence="1" key="2">
    <citation type="submission" date="2021-09" db="EMBL/GenBank/DDBJ databases">
        <authorList>
            <person name="Jia N."/>
            <person name="Wang J."/>
            <person name="Shi W."/>
            <person name="Du L."/>
            <person name="Sun Y."/>
            <person name="Zhan W."/>
            <person name="Jiang J."/>
            <person name="Wang Q."/>
            <person name="Zhang B."/>
            <person name="Ji P."/>
            <person name="Sakyi L.B."/>
            <person name="Cui X."/>
            <person name="Yuan T."/>
            <person name="Jiang B."/>
            <person name="Yang W."/>
            <person name="Lam T.T.-Y."/>
            <person name="Chang Q."/>
            <person name="Ding S."/>
            <person name="Wang X."/>
            <person name="Zhu J."/>
            <person name="Ruan X."/>
            <person name="Zhao L."/>
            <person name="Wei J."/>
            <person name="Que T."/>
            <person name="Du C."/>
            <person name="Cheng J."/>
            <person name="Dai P."/>
            <person name="Han X."/>
            <person name="Huang E."/>
            <person name="Gao Y."/>
            <person name="Liu J."/>
            <person name="Shao H."/>
            <person name="Ye R."/>
            <person name="Li L."/>
            <person name="Wei W."/>
            <person name="Wang X."/>
            <person name="Wang C."/>
            <person name="Huo Q."/>
            <person name="Li W."/>
            <person name="Guo W."/>
            <person name="Chen H."/>
            <person name="Chen S."/>
            <person name="Zhou L."/>
            <person name="Zhou L."/>
            <person name="Ni X."/>
            <person name="Tian J."/>
            <person name="Zhou Y."/>
            <person name="Sheng Y."/>
            <person name="Liu T."/>
            <person name="Pan Y."/>
            <person name="Xia L."/>
            <person name="Li J."/>
            <person name="Zhao F."/>
            <person name="Cao W."/>
        </authorList>
    </citation>
    <scope>NUCLEOTIDE SEQUENCE</scope>
    <source>
        <strain evidence="1">Rmic-2018</strain>
        <tissue evidence="1">Larvae</tissue>
    </source>
</reference>